<dbReference type="PANTHER" id="PTHR36973">
    <property type="entry name" value="SLL1456 PROTEIN-RELATED"/>
    <property type="match status" value="1"/>
</dbReference>
<dbReference type="InterPro" id="IPR053188">
    <property type="entry name" value="FkbM_Methyltransferase"/>
</dbReference>
<name>A0A5C6MDW6_9PLAN</name>
<dbReference type="EMBL" id="SRHE01000024">
    <property type="protein sequence ID" value="TWW12263.1"/>
    <property type="molecule type" value="Genomic_DNA"/>
</dbReference>
<protein>
    <submittedName>
        <fullName evidence="2">Methyltransferase</fullName>
    </submittedName>
</protein>
<keyword evidence="2" id="KW-0489">Methyltransferase</keyword>
<dbReference type="InterPro" id="IPR029063">
    <property type="entry name" value="SAM-dependent_MTases_sf"/>
</dbReference>
<evidence type="ECO:0000313" key="3">
    <source>
        <dbReference type="Proteomes" id="UP000321083"/>
    </source>
</evidence>
<proteinExistence type="predicted"/>
<feature type="domain" description="Methyltransferase FkbM" evidence="1">
    <location>
        <begin position="36"/>
        <end position="195"/>
    </location>
</feature>
<dbReference type="InterPro" id="IPR006342">
    <property type="entry name" value="FkbM_mtfrase"/>
</dbReference>
<keyword evidence="3" id="KW-1185">Reference proteome</keyword>
<organism evidence="2 3">
    <name type="scientific">Planctomyces bekefii</name>
    <dbReference type="NCBI Taxonomy" id="1653850"/>
    <lineage>
        <taxon>Bacteria</taxon>
        <taxon>Pseudomonadati</taxon>
        <taxon>Planctomycetota</taxon>
        <taxon>Planctomycetia</taxon>
        <taxon>Planctomycetales</taxon>
        <taxon>Planctomycetaceae</taxon>
        <taxon>Planctomyces</taxon>
    </lineage>
</organism>
<dbReference type="Proteomes" id="UP000321083">
    <property type="component" value="Unassembled WGS sequence"/>
</dbReference>
<keyword evidence="2" id="KW-0808">Transferase</keyword>
<dbReference type="NCBIfam" id="TIGR01444">
    <property type="entry name" value="fkbM_fam"/>
    <property type="match status" value="1"/>
</dbReference>
<dbReference type="GO" id="GO:0032259">
    <property type="term" value="P:methylation"/>
    <property type="evidence" value="ECO:0007669"/>
    <property type="project" value="UniProtKB-KW"/>
</dbReference>
<dbReference type="Gene3D" id="3.40.50.150">
    <property type="entry name" value="Vaccinia Virus protein VP39"/>
    <property type="match status" value="1"/>
</dbReference>
<comment type="caution">
    <text evidence="2">The sequence shown here is derived from an EMBL/GenBank/DDBJ whole genome shotgun (WGS) entry which is preliminary data.</text>
</comment>
<evidence type="ECO:0000259" key="1">
    <source>
        <dbReference type="Pfam" id="PF05050"/>
    </source>
</evidence>
<dbReference type="GO" id="GO:0008171">
    <property type="term" value="F:O-methyltransferase activity"/>
    <property type="evidence" value="ECO:0007669"/>
    <property type="project" value="TreeGrafter"/>
</dbReference>
<dbReference type="SUPFAM" id="SSF53335">
    <property type="entry name" value="S-adenosyl-L-methionine-dependent methyltransferases"/>
    <property type="match status" value="1"/>
</dbReference>
<dbReference type="Pfam" id="PF05050">
    <property type="entry name" value="Methyltransf_21"/>
    <property type="match status" value="1"/>
</dbReference>
<reference evidence="2 3" key="1">
    <citation type="submission" date="2019-08" db="EMBL/GenBank/DDBJ databases">
        <title>100 year-old enigma solved: identification of Planctomyces bekefii, the type genus and species of the phylum Planctomycetes.</title>
        <authorList>
            <person name="Svetlana D.N."/>
            <person name="Overmann J."/>
        </authorList>
    </citation>
    <scope>NUCLEOTIDE SEQUENCE [LARGE SCALE GENOMIC DNA]</scope>
    <source>
        <strain evidence="2">Phe10_nw2017</strain>
    </source>
</reference>
<dbReference type="AlphaFoldDB" id="A0A5C6MDW6"/>
<reference evidence="2 3" key="2">
    <citation type="submission" date="2019-08" db="EMBL/GenBank/DDBJ databases">
        <authorList>
            <person name="Henke P."/>
        </authorList>
    </citation>
    <scope>NUCLEOTIDE SEQUENCE [LARGE SCALE GENOMIC DNA]</scope>
    <source>
        <strain evidence="2">Phe10_nw2017</strain>
    </source>
</reference>
<accession>A0A5C6MDW6</accession>
<dbReference type="PANTHER" id="PTHR36973:SF4">
    <property type="entry name" value="NODULATION PROTEIN"/>
    <property type="match status" value="1"/>
</dbReference>
<evidence type="ECO:0000313" key="2">
    <source>
        <dbReference type="EMBL" id="TWW12263.1"/>
    </source>
</evidence>
<gene>
    <name evidence="2" type="ORF">E3A20_02410</name>
</gene>
<sequence>MMLRRLRQRFFPRPEDIGIGKDHPLRFASECRGLIHVGAHEGEEAWIYDALKIPQVLWVEGDPDLMSKLRKAISGFKRQTAVEALLAENAGELVTFYVTNNDGASSSVLPLGRHAEMYPEVEVTVQKKLVTETLGKILEIQDPAAVIDVMVIDVQGAELSVLKGAGDRLLQFRWIFAECSDFELYKGCCTLETLTHFLGTKGFLQRKKYVHKEKLGVGTIWDVLFEAC</sequence>